<dbReference type="GO" id="GO:0070987">
    <property type="term" value="P:error-free translesion synthesis"/>
    <property type="evidence" value="ECO:0007669"/>
    <property type="project" value="TreeGrafter"/>
</dbReference>
<keyword evidence="1" id="KW-0175">Coiled coil</keyword>
<dbReference type="Gene3D" id="1.20.58.1280">
    <property type="entry name" value="DNA repair protein Rev1, C-terminal domain"/>
    <property type="match status" value="1"/>
</dbReference>
<dbReference type="SMART" id="SM00292">
    <property type="entry name" value="BRCT"/>
    <property type="match status" value="1"/>
</dbReference>
<feature type="region of interest" description="Disordered" evidence="2">
    <location>
        <begin position="1"/>
        <end position="21"/>
    </location>
</feature>
<feature type="compositionally biased region" description="Low complexity" evidence="2">
    <location>
        <begin position="175"/>
        <end position="198"/>
    </location>
</feature>
<dbReference type="InterPro" id="IPR038401">
    <property type="entry name" value="Rev1_C_sf"/>
</dbReference>
<dbReference type="PROSITE" id="PS50172">
    <property type="entry name" value="BRCT"/>
    <property type="match status" value="1"/>
</dbReference>
<dbReference type="PANTHER" id="PTHR45990">
    <property type="entry name" value="DNA REPAIR PROTEIN REV1"/>
    <property type="match status" value="1"/>
</dbReference>
<accession>A0A8S0V8E5</accession>
<dbReference type="Proteomes" id="UP000594638">
    <property type="component" value="Unassembled WGS sequence"/>
</dbReference>
<dbReference type="GO" id="GO:0042276">
    <property type="term" value="P:error-prone translesion synthesis"/>
    <property type="evidence" value="ECO:0007669"/>
    <property type="project" value="TreeGrafter"/>
</dbReference>
<comment type="caution">
    <text evidence="4">The sequence shown here is derived from an EMBL/GenBank/DDBJ whole genome shotgun (WGS) entry which is preliminary data.</text>
</comment>
<organism evidence="4 5">
    <name type="scientific">Olea europaea subsp. europaea</name>
    <dbReference type="NCBI Taxonomy" id="158383"/>
    <lineage>
        <taxon>Eukaryota</taxon>
        <taxon>Viridiplantae</taxon>
        <taxon>Streptophyta</taxon>
        <taxon>Embryophyta</taxon>
        <taxon>Tracheophyta</taxon>
        <taxon>Spermatophyta</taxon>
        <taxon>Magnoliopsida</taxon>
        <taxon>eudicotyledons</taxon>
        <taxon>Gunneridae</taxon>
        <taxon>Pentapetalae</taxon>
        <taxon>asterids</taxon>
        <taxon>lamiids</taxon>
        <taxon>Lamiales</taxon>
        <taxon>Oleaceae</taxon>
        <taxon>Oleeae</taxon>
        <taxon>Olea</taxon>
    </lineage>
</organism>
<dbReference type="GO" id="GO:0005634">
    <property type="term" value="C:nucleus"/>
    <property type="evidence" value="ECO:0007669"/>
    <property type="project" value="TreeGrafter"/>
</dbReference>
<evidence type="ECO:0000256" key="1">
    <source>
        <dbReference type="SAM" id="Coils"/>
    </source>
</evidence>
<dbReference type="Pfam" id="PF00533">
    <property type="entry name" value="BRCT"/>
    <property type="match status" value="1"/>
</dbReference>
<dbReference type="GO" id="GO:0017125">
    <property type="term" value="F:deoxycytidyl transferase activity"/>
    <property type="evidence" value="ECO:0007669"/>
    <property type="project" value="TreeGrafter"/>
</dbReference>
<feature type="domain" description="BRCT" evidence="3">
    <location>
        <begin position="48"/>
        <end position="136"/>
    </location>
</feature>
<feature type="region of interest" description="Disordered" evidence="2">
    <location>
        <begin position="164"/>
        <end position="200"/>
    </location>
</feature>
<keyword evidence="5" id="KW-1185">Reference proteome</keyword>
<evidence type="ECO:0000313" key="4">
    <source>
        <dbReference type="EMBL" id="CAA3026417.1"/>
    </source>
</evidence>
<dbReference type="PANTHER" id="PTHR45990:SF1">
    <property type="entry name" value="DNA REPAIR PROTEIN REV1"/>
    <property type="match status" value="1"/>
</dbReference>
<reference evidence="4 5" key="1">
    <citation type="submission" date="2019-12" db="EMBL/GenBank/DDBJ databases">
        <authorList>
            <person name="Alioto T."/>
            <person name="Alioto T."/>
            <person name="Gomez Garrido J."/>
        </authorList>
    </citation>
    <scope>NUCLEOTIDE SEQUENCE [LARGE SCALE GENOMIC DNA]</scope>
</reference>
<dbReference type="SUPFAM" id="SSF52113">
    <property type="entry name" value="BRCT domain"/>
    <property type="match status" value="1"/>
</dbReference>
<sequence>MGDRTGLPRIDRTNGYDDGRGYMKAKKSKLAQQNEQIRDALRQRHSAMRTDLFKGISINVNGRTQPTADELKRIILLNGGEYHPYYRYQQTKFMIATNLSTARIKNLRPDDKIVKPEWIVDSAKANCILPYQDYQLFAENGNSTNDVITLDSDSSNHSVTNHATRAITGRSQTATTSSTTNNNNTSTSNNNSNSNNNNIQKKQTTMNDFVVRGCSKPNKFATPKIKEQLPPPQPREVANIIGQTDIDDIVKLINEWVGCPEGITDEDVACVTKYFYDLMGERHYHNKFCEVMDAFRQRVTDHGEKCWVDLYNDLAKTFKNELSLNAEASKSLSSLITYVEKTDE</sequence>
<dbReference type="AlphaFoldDB" id="A0A8S0V8E5"/>
<feature type="compositionally biased region" description="Basic and acidic residues" evidence="2">
    <location>
        <begin position="9"/>
        <end position="21"/>
    </location>
</feature>
<dbReference type="InterPro" id="IPR001357">
    <property type="entry name" value="BRCT_dom"/>
</dbReference>
<dbReference type="Gramene" id="OE9A026622T1">
    <property type="protein sequence ID" value="OE9A026622C1"/>
    <property type="gene ID" value="OE9A026622"/>
</dbReference>
<dbReference type="GO" id="GO:0003887">
    <property type="term" value="F:DNA-directed DNA polymerase activity"/>
    <property type="evidence" value="ECO:0007669"/>
    <property type="project" value="TreeGrafter"/>
</dbReference>
<evidence type="ECO:0000256" key="2">
    <source>
        <dbReference type="SAM" id="MobiDB-lite"/>
    </source>
</evidence>
<evidence type="ECO:0000313" key="5">
    <source>
        <dbReference type="Proteomes" id="UP000594638"/>
    </source>
</evidence>
<protein>
    <recommendedName>
        <fullName evidence="3">BRCT domain-containing protein</fullName>
    </recommendedName>
</protein>
<feature type="coiled-coil region" evidence="1">
    <location>
        <begin position="23"/>
        <end position="50"/>
    </location>
</feature>
<dbReference type="OrthoDB" id="427711at2759"/>
<name>A0A8S0V8E5_OLEEU</name>
<feature type="compositionally biased region" description="Polar residues" evidence="2">
    <location>
        <begin position="164"/>
        <end position="174"/>
    </location>
</feature>
<dbReference type="InterPro" id="IPR036420">
    <property type="entry name" value="BRCT_dom_sf"/>
</dbReference>
<dbReference type="CDD" id="cd17719">
    <property type="entry name" value="BRCT_Rev1"/>
    <property type="match status" value="1"/>
</dbReference>
<evidence type="ECO:0000259" key="3">
    <source>
        <dbReference type="PROSITE" id="PS50172"/>
    </source>
</evidence>
<dbReference type="EMBL" id="CACTIH010009159">
    <property type="protein sequence ID" value="CAA3026417.1"/>
    <property type="molecule type" value="Genomic_DNA"/>
</dbReference>
<gene>
    <name evidence="4" type="ORF">OLEA9_A026622</name>
</gene>
<dbReference type="Gene3D" id="3.40.50.10190">
    <property type="entry name" value="BRCT domain"/>
    <property type="match status" value="1"/>
</dbReference>
<proteinExistence type="predicted"/>